<proteinExistence type="predicted"/>
<reference evidence="2 3" key="1">
    <citation type="journal article" date="2016" name="Nat. Commun.">
        <title>Thousands of microbial genomes shed light on interconnected biogeochemical processes in an aquifer system.</title>
        <authorList>
            <person name="Anantharaman K."/>
            <person name="Brown C.T."/>
            <person name="Hug L.A."/>
            <person name="Sharon I."/>
            <person name="Castelle C.J."/>
            <person name="Probst A.J."/>
            <person name="Thomas B.C."/>
            <person name="Singh A."/>
            <person name="Wilkins M.J."/>
            <person name="Karaoz U."/>
            <person name="Brodie E.L."/>
            <person name="Williams K.H."/>
            <person name="Hubbard S.S."/>
            <person name="Banfield J.F."/>
        </authorList>
    </citation>
    <scope>NUCLEOTIDE SEQUENCE [LARGE SCALE GENOMIC DNA]</scope>
</reference>
<organism evidence="2 3">
    <name type="scientific">Candidatus Gottesmanbacteria bacterium RIFCSPHIGHO2_01_FULL_46_14</name>
    <dbReference type="NCBI Taxonomy" id="1798380"/>
    <lineage>
        <taxon>Bacteria</taxon>
        <taxon>Candidatus Gottesmaniibacteriota</taxon>
    </lineage>
</organism>
<accession>A0A1F5ZM14</accession>
<dbReference type="InterPro" id="IPR045584">
    <property type="entry name" value="Pilin-like"/>
</dbReference>
<dbReference type="EMBL" id="MFJJ01000047">
    <property type="protein sequence ID" value="OGG13142.1"/>
    <property type="molecule type" value="Genomic_DNA"/>
</dbReference>
<dbReference type="Proteomes" id="UP000177416">
    <property type="component" value="Unassembled WGS sequence"/>
</dbReference>
<feature type="transmembrane region" description="Helical" evidence="1">
    <location>
        <begin position="6"/>
        <end position="32"/>
    </location>
</feature>
<keyword evidence="1" id="KW-1133">Transmembrane helix</keyword>
<dbReference type="AlphaFoldDB" id="A0A1F5ZM14"/>
<evidence type="ECO:0000313" key="3">
    <source>
        <dbReference type="Proteomes" id="UP000177416"/>
    </source>
</evidence>
<gene>
    <name evidence="2" type="ORF">A2875_00355</name>
</gene>
<comment type="caution">
    <text evidence="2">The sequence shown here is derived from an EMBL/GenBank/DDBJ whole genome shotgun (WGS) entry which is preliminary data.</text>
</comment>
<keyword evidence="1" id="KW-0812">Transmembrane</keyword>
<evidence type="ECO:0000313" key="2">
    <source>
        <dbReference type="EMBL" id="OGG13142.1"/>
    </source>
</evidence>
<keyword evidence="1" id="KW-0472">Membrane</keyword>
<name>A0A1F5ZM14_9BACT</name>
<evidence type="ECO:0008006" key="4">
    <source>
        <dbReference type="Google" id="ProtNLM"/>
    </source>
</evidence>
<sequence>MKHNTTGFTFVEILVTAGIIALMSGIAAQIFISSSRNGAKSDLIRNIKQNGEFSLEVITRMIQSAKRITACSGVSAPTLTIENRDGGSTTFECSFDGTVTRIASRSGSLTEYLTTGGLSLGGSACDASTLAFVCTARSGLPSSVQINFTLSQIGESTKAYEEANIPFQTTVTTRSNEEL</sequence>
<dbReference type="SUPFAM" id="SSF54523">
    <property type="entry name" value="Pili subunits"/>
    <property type="match status" value="1"/>
</dbReference>
<evidence type="ECO:0000256" key="1">
    <source>
        <dbReference type="SAM" id="Phobius"/>
    </source>
</evidence>
<protein>
    <recommendedName>
        <fullName evidence="4">Prepilin-type N-terminal cleavage/methylation domain-containing protein</fullName>
    </recommendedName>
</protein>